<gene>
    <name evidence="1" type="ORF">NBRC116585_09860</name>
</gene>
<dbReference type="Proteomes" id="UP001481413">
    <property type="component" value="Unassembled WGS sequence"/>
</dbReference>
<evidence type="ECO:0000313" key="1">
    <source>
        <dbReference type="EMBL" id="GAA6144869.1"/>
    </source>
</evidence>
<keyword evidence="2" id="KW-1185">Reference proteome</keyword>
<accession>A0ABP9ZXN3</accession>
<dbReference type="RefSeq" id="WP_353293807.1">
    <property type="nucleotide sequence ID" value="NZ_BAABWH010000002.1"/>
</dbReference>
<comment type="caution">
    <text evidence="1">The sequence shown here is derived from an EMBL/GenBank/DDBJ whole genome shotgun (WGS) entry which is preliminary data.</text>
</comment>
<protein>
    <submittedName>
        <fullName evidence="1">Uncharacterized protein</fullName>
    </submittedName>
</protein>
<evidence type="ECO:0000313" key="2">
    <source>
        <dbReference type="Proteomes" id="UP001481413"/>
    </source>
</evidence>
<organism evidence="1 2">
    <name type="scientific">Thalassolituus maritimus</name>
    <dbReference type="NCBI Taxonomy" id="484498"/>
    <lineage>
        <taxon>Bacteria</taxon>
        <taxon>Pseudomonadati</taxon>
        <taxon>Pseudomonadota</taxon>
        <taxon>Gammaproteobacteria</taxon>
        <taxon>Oceanospirillales</taxon>
        <taxon>Oceanospirillaceae</taxon>
        <taxon>Thalassolituus</taxon>
    </lineage>
</organism>
<name>A0ABP9ZXN3_9GAMM</name>
<sequence length="177" mass="19826">MSYVKKYPLLSPLETIERHDVLPSGSVHLGGLAMGKNPEDAKIEFIKRDAFLSLLRWSVLKLKTGPKYSCHQYDFPLKVLSWFPKALAEFQRPPSDGGLHAGAMISKDQSVDGEMLAVGSTTRGYNITNWSRDADGVNADPDYYEPTSFSMSYEMLNDSGLLRLWKELGEKYDAGEL</sequence>
<proteinExistence type="predicted"/>
<reference evidence="1 2" key="1">
    <citation type="submission" date="2024-04" db="EMBL/GenBank/DDBJ databases">
        <title>Draft genome sequence of Thalassolituus maritimus NBRC 116585.</title>
        <authorList>
            <person name="Miyakawa T."/>
            <person name="Kusuya Y."/>
            <person name="Miura T."/>
        </authorList>
    </citation>
    <scope>NUCLEOTIDE SEQUENCE [LARGE SCALE GENOMIC DNA]</scope>
    <source>
        <strain evidence="1 2">5NW40-0001</strain>
    </source>
</reference>
<dbReference type="EMBL" id="BAABWH010000002">
    <property type="protein sequence ID" value="GAA6144869.1"/>
    <property type="molecule type" value="Genomic_DNA"/>
</dbReference>